<evidence type="ECO:0000313" key="4">
    <source>
        <dbReference type="Proteomes" id="UP000319148"/>
    </source>
</evidence>
<dbReference type="InterPro" id="IPR046232">
    <property type="entry name" value="DUF6265"/>
</dbReference>
<dbReference type="Proteomes" id="UP000319148">
    <property type="component" value="Unassembled WGS sequence"/>
</dbReference>
<dbReference type="AlphaFoldDB" id="A0A501PP11"/>
<evidence type="ECO:0000256" key="1">
    <source>
        <dbReference type="SAM" id="SignalP"/>
    </source>
</evidence>
<keyword evidence="4" id="KW-1185">Reference proteome</keyword>
<name>A0A501PP11_9PROT</name>
<evidence type="ECO:0000313" key="3">
    <source>
        <dbReference type="EMBL" id="TPD61995.1"/>
    </source>
</evidence>
<evidence type="ECO:0000259" key="2">
    <source>
        <dbReference type="Pfam" id="PF19780"/>
    </source>
</evidence>
<proteinExistence type="predicted"/>
<reference evidence="4" key="1">
    <citation type="submission" date="2019-06" db="EMBL/GenBank/DDBJ databases">
        <title>The complete genome of Emcibacter congregatus ZYLT.</title>
        <authorList>
            <person name="Zhao Z."/>
        </authorList>
    </citation>
    <scope>NUCLEOTIDE SEQUENCE [LARGE SCALE GENOMIC DNA]</scope>
    <source>
        <strain evidence="4">MCCC 1A06723</strain>
    </source>
</reference>
<dbReference type="Pfam" id="PF19780">
    <property type="entry name" value="DUF6265"/>
    <property type="match status" value="1"/>
</dbReference>
<accession>A0A501PP11</accession>
<dbReference type="EMBL" id="VFIY01000005">
    <property type="protein sequence ID" value="TPD61995.1"/>
    <property type="molecule type" value="Genomic_DNA"/>
</dbReference>
<feature type="domain" description="DUF6265" evidence="2">
    <location>
        <begin position="32"/>
        <end position="134"/>
    </location>
</feature>
<gene>
    <name evidence="3" type="ORF">FIV46_07290</name>
</gene>
<sequence>MLLDRHFLLVLAFAILPLSARAEPPCPLGSLEWMLGNWVQKDETSRTIETWLRRSPDRFTGLGETKTLATGEVTFHEDMNLVERQDGIFYIVLASQNDDPVSFRLTSCGPQEAVFENPDHDFPMRLHYALRGGNLWADVRGANGEGFEVTFTPDSPSD</sequence>
<feature type="signal peptide" evidence="1">
    <location>
        <begin position="1"/>
        <end position="22"/>
    </location>
</feature>
<organism evidence="3 4">
    <name type="scientific">Emcibacter nanhaiensis</name>
    <dbReference type="NCBI Taxonomy" id="1505037"/>
    <lineage>
        <taxon>Bacteria</taxon>
        <taxon>Pseudomonadati</taxon>
        <taxon>Pseudomonadota</taxon>
        <taxon>Alphaproteobacteria</taxon>
        <taxon>Emcibacterales</taxon>
        <taxon>Emcibacteraceae</taxon>
        <taxon>Emcibacter</taxon>
    </lineage>
</organism>
<comment type="caution">
    <text evidence="3">The sequence shown here is derived from an EMBL/GenBank/DDBJ whole genome shotgun (WGS) entry which is preliminary data.</text>
</comment>
<protein>
    <recommendedName>
        <fullName evidence="2">DUF6265 domain-containing protein</fullName>
    </recommendedName>
</protein>
<keyword evidence="1" id="KW-0732">Signal</keyword>
<dbReference type="OrthoDB" id="5382295at2"/>
<feature type="chain" id="PRO_5021441608" description="DUF6265 domain-containing protein" evidence="1">
    <location>
        <begin position="23"/>
        <end position="158"/>
    </location>
</feature>
<dbReference type="RefSeq" id="WP_139939921.1">
    <property type="nucleotide sequence ID" value="NZ_JBHSYP010000003.1"/>
</dbReference>